<reference evidence="1 2" key="1">
    <citation type="submission" date="2014-07" db="EMBL/GenBank/DDBJ databases">
        <title>Genome Sequence of Rhodococcus opacus Strain R7, a Biodegrader of Mono- and Polycyclic Aromatic Hydrocarbons.</title>
        <authorList>
            <person name="Di Gennaro P."/>
            <person name="Zampolli J."/>
            <person name="Presti I."/>
            <person name="Cappelletti M."/>
            <person name="D'Ursi P."/>
            <person name="Orro A."/>
            <person name="Mezzelani A."/>
            <person name="Milanesi L."/>
        </authorList>
    </citation>
    <scope>NUCLEOTIDE SEQUENCE [LARGE SCALE GENOMIC DNA]</scope>
    <source>
        <strain evidence="1 2">R7</strain>
    </source>
</reference>
<dbReference type="AlphaFoldDB" id="A0A076EU45"/>
<dbReference type="EMBL" id="CP008947">
    <property type="protein sequence ID" value="AII08757.1"/>
    <property type="molecule type" value="Genomic_DNA"/>
</dbReference>
<protein>
    <recommendedName>
        <fullName evidence="3">EfeO-type cupredoxin-like domain-containing protein</fullName>
    </recommendedName>
</protein>
<evidence type="ECO:0000313" key="2">
    <source>
        <dbReference type="Proteomes" id="UP000028488"/>
    </source>
</evidence>
<proteinExistence type="predicted"/>
<sequence>MIRRLAGVVVVPAVVVALVSGCGGDADTPATEDGVVIDVVIGGGSVTPDNERIEATVGETITVRIESDADDELHVHAVPEHSFEIHPGTQETQFSVDVPGQVAMELHDTGKTVATLLVRP</sequence>
<evidence type="ECO:0000313" key="1">
    <source>
        <dbReference type="EMBL" id="AII08757.1"/>
    </source>
</evidence>
<dbReference type="Proteomes" id="UP000028488">
    <property type="component" value="Chromosome"/>
</dbReference>
<dbReference type="PROSITE" id="PS51257">
    <property type="entry name" value="PROKAR_LIPOPROTEIN"/>
    <property type="match status" value="1"/>
</dbReference>
<accession>A0A076EU45</accession>
<evidence type="ECO:0008006" key="3">
    <source>
        <dbReference type="Google" id="ProtNLM"/>
    </source>
</evidence>
<dbReference type="InterPro" id="IPR008972">
    <property type="entry name" value="Cupredoxin"/>
</dbReference>
<dbReference type="eggNOG" id="ENOG503328A">
    <property type="taxonomic scope" value="Bacteria"/>
</dbReference>
<dbReference type="RefSeq" id="WP_128641397.1">
    <property type="nucleotide sequence ID" value="NZ_CP008947.1"/>
</dbReference>
<dbReference type="SUPFAM" id="SSF49503">
    <property type="entry name" value="Cupredoxins"/>
    <property type="match status" value="1"/>
</dbReference>
<gene>
    <name evidence="1" type="ORF">EP51_30700</name>
</gene>
<organism evidence="1 2">
    <name type="scientific">Rhodococcus opacus</name>
    <name type="common">Nocardia opaca</name>
    <dbReference type="NCBI Taxonomy" id="37919"/>
    <lineage>
        <taxon>Bacteria</taxon>
        <taxon>Bacillati</taxon>
        <taxon>Actinomycetota</taxon>
        <taxon>Actinomycetes</taxon>
        <taxon>Mycobacteriales</taxon>
        <taxon>Nocardiaceae</taxon>
        <taxon>Rhodococcus</taxon>
    </lineage>
</organism>
<name>A0A076EU45_RHOOP</name>